<proteinExistence type="predicted"/>
<protein>
    <submittedName>
        <fullName evidence="3">Uncharacterized protein</fullName>
    </submittedName>
</protein>
<dbReference type="Proteomes" id="UP000186601">
    <property type="component" value="Unassembled WGS sequence"/>
</dbReference>
<evidence type="ECO:0000313" key="3">
    <source>
        <dbReference type="EMBL" id="PSR71666.1"/>
    </source>
</evidence>
<keyword evidence="2" id="KW-0472">Membrane</keyword>
<keyword evidence="2" id="KW-1133">Transmembrane helix</keyword>
<dbReference type="AlphaFoldDB" id="A0A2R6NH09"/>
<gene>
    <name evidence="3" type="ORF">PHLCEN_2v12519</name>
</gene>
<evidence type="ECO:0000256" key="2">
    <source>
        <dbReference type="SAM" id="Phobius"/>
    </source>
</evidence>
<dbReference type="EMBL" id="MLYV02001259">
    <property type="protein sequence ID" value="PSR71666.1"/>
    <property type="molecule type" value="Genomic_DNA"/>
</dbReference>
<feature type="region of interest" description="Disordered" evidence="1">
    <location>
        <begin position="200"/>
        <end position="222"/>
    </location>
</feature>
<comment type="caution">
    <text evidence="3">The sequence shown here is derived from an EMBL/GenBank/DDBJ whole genome shotgun (WGS) entry which is preliminary data.</text>
</comment>
<sequence>MSSTTATSSPTSSGSSSSIDPITSPILSSQAALYLTLILLLAVSAAIVVRSFILRRRHRRMIEEAIRNGTYVPSLRFKRGVGEKPQLHDVYIDADDARIPSDEERDKLGWCENLMPVAISIMKPDVTTPMKEGSEVTTVVSHTTRGWFPFRRGHAQTNNPNTLPPTLLSSSLGEQSSPYLHSSIVTSSVTVLVAMPTPPQYKEKIRTHHRQSSSSTSRSSDTEVPFLEFGIAEIPLDLKEDGQVPMV</sequence>
<dbReference type="OrthoDB" id="3256943at2759"/>
<feature type="transmembrane region" description="Helical" evidence="2">
    <location>
        <begin position="31"/>
        <end position="53"/>
    </location>
</feature>
<keyword evidence="2" id="KW-0812">Transmembrane</keyword>
<evidence type="ECO:0000313" key="4">
    <source>
        <dbReference type="Proteomes" id="UP000186601"/>
    </source>
</evidence>
<name>A0A2R6NH09_9APHY</name>
<evidence type="ECO:0000256" key="1">
    <source>
        <dbReference type="SAM" id="MobiDB-lite"/>
    </source>
</evidence>
<organism evidence="3 4">
    <name type="scientific">Hermanssonia centrifuga</name>
    <dbReference type="NCBI Taxonomy" id="98765"/>
    <lineage>
        <taxon>Eukaryota</taxon>
        <taxon>Fungi</taxon>
        <taxon>Dikarya</taxon>
        <taxon>Basidiomycota</taxon>
        <taxon>Agaricomycotina</taxon>
        <taxon>Agaricomycetes</taxon>
        <taxon>Polyporales</taxon>
        <taxon>Meruliaceae</taxon>
        <taxon>Hermanssonia</taxon>
    </lineage>
</organism>
<accession>A0A2R6NH09</accession>
<keyword evidence="4" id="KW-1185">Reference proteome</keyword>
<feature type="region of interest" description="Disordered" evidence="1">
    <location>
        <begin position="1"/>
        <end position="20"/>
    </location>
</feature>
<reference evidence="3 4" key="1">
    <citation type="submission" date="2018-02" db="EMBL/GenBank/DDBJ databases">
        <title>Genome sequence of the basidiomycete white-rot fungus Phlebia centrifuga.</title>
        <authorList>
            <person name="Granchi Z."/>
            <person name="Peng M."/>
            <person name="de Vries R.P."/>
            <person name="Hilden K."/>
            <person name="Makela M.R."/>
            <person name="Grigoriev I."/>
            <person name="Riley R."/>
        </authorList>
    </citation>
    <scope>NUCLEOTIDE SEQUENCE [LARGE SCALE GENOMIC DNA]</scope>
    <source>
        <strain evidence="3 4">FBCC195</strain>
    </source>
</reference>